<gene>
    <name evidence="1" type="ORF">A3Q56_07761</name>
</gene>
<evidence type="ECO:0008006" key="3">
    <source>
        <dbReference type="Google" id="ProtNLM"/>
    </source>
</evidence>
<sequence length="151" mass="17207">MKKHFAKYYSEIILKTPQEKETLYKSLAKFFLLSQAAMSLHPKKISFAVSFTLAKSLKSFSDGENIIKKCFDHILKFANVNQKTRKAVKNAALSHQTVSRHTSELGKVAHGILKKQLQDCQFFSLAFDEATNVNDLAQLSIFVRFTTDEMQ</sequence>
<keyword evidence="2" id="KW-1185">Reference proteome</keyword>
<dbReference type="Proteomes" id="UP000078046">
    <property type="component" value="Unassembled WGS sequence"/>
</dbReference>
<evidence type="ECO:0000313" key="2">
    <source>
        <dbReference type="Proteomes" id="UP000078046"/>
    </source>
</evidence>
<dbReference type="PANTHER" id="PTHR45913">
    <property type="entry name" value="EPM2A-INTERACTING PROTEIN 1"/>
    <property type="match status" value="1"/>
</dbReference>
<dbReference type="EMBL" id="LWCA01001766">
    <property type="protein sequence ID" value="OAF64534.1"/>
    <property type="molecule type" value="Genomic_DNA"/>
</dbReference>
<dbReference type="OrthoDB" id="10068441at2759"/>
<evidence type="ECO:0000313" key="1">
    <source>
        <dbReference type="EMBL" id="OAF64534.1"/>
    </source>
</evidence>
<comment type="caution">
    <text evidence="1">The sequence shown here is derived from an EMBL/GenBank/DDBJ whole genome shotgun (WGS) entry which is preliminary data.</text>
</comment>
<accession>A0A177ATH7</accession>
<proteinExistence type="predicted"/>
<name>A0A177ATH7_9BILA</name>
<dbReference type="PANTHER" id="PTHR45913:SF5">
    <property type="entry name" value="GENERAL TRANSCRIPTION FACTOR II-I REPEAT DOMAIN-CONTAINING PROTEIN 2A-LIKE PROTEIN"/>
    <property type="match status" value="1"/>
</dbReference>
<protein>
    <recommendedName>
        <fullName evidence="3">DUF4371 domain-containing protein</fullName>
    </recommendedName>
</protein>
<organism evidence="1 2">
    <name type="scientific">Intoshia linei</name>
    <dbReference type="NCBI Taxonomy" id="1819745"/>
    <lineage>
        <taxon>Eukaryota</taxon>
        <taxon>Metazoa</taxon>
        <taxon>Spiralia</taxon>
        <taxon>Lophotrochozoa</taxon>
        <taxon>Mesozoa</taxon>
        <taxon>Orthonectida</taxon>
        <taxon>Rhopaluridae</taxon>
        <taxon>Intoshia</taxon>
    </lineage>
</organism>
<dbReference type="AlphaFoldDB" id="A0A177ATH7"/>
<reference evidence="1 2" key="1">
    <citation type="submission" date="2016-04" db="EMBL/GenBank/DDBJ databases">
        <title>The genome of Intoshia linei affirms orthonectids as highly simplified spiralians.</title>
        <authorList>
            <person name="Mikhailov K.V."/>
            <person name="Slusarev G.S."/>
            <person name="Nikitin M.A."/>
            <person name="Logacheva M.D."/>
            <person name="Penin A."/>
            <person name="Aleoshin V."/>
            <person name="Panchin Y.V."/>
        </authorList>
    </citation>
    <scope>NUCLEOTIDE SEQUENCE [LARGE SCALE GENOMIC DNA]</scope>
    <source>
        <strain evidence="1">Intl2013</strain>
        <tissue evidence="1">Whole animal</tissue>
    </source>
</reference>